<dbReference type="Gene3D" id="3.50.50.60">
    <property type="entry name" value="FAD/NAD(P)-binding domain"/>
    <property type="match status" value="2"/>
</dbReference>
<keyword evidence="4" id="KW-1185">Reference proteome</keyword>
<sequence length="385" mass="42797">MAGVLLARQGVDVVVCEKYPDFFRDFRGDTIHPSTLELFRELGWLDELLQVPHTTMERVQVRTGQGTVTVADFSRLPVTCPYITFMPQWDFLAFLATKGEQLPRFRLLQAASVGDLVYENGSVVGARATTEDGDLTIRANLVIGADGRHSTVRRAAGLTATQSSSPIDVLWFRLDRQPGEYQPLFQKGRGALISINRGDYWQLAYVVPAGAGDQLRAQGIREFLRRLALIAPELQDRVAGLGDWGDVHQLTVKVDRLRTWHRRGVLCIGDSAHAMSPAGGVGINLAVQDAVATANILGPILARRELEPTDLDRVRRRRLPAARATQAFQVKMLKDLYPRTLNEDDGQQLPFLLRGVDRIPLLPHLIGRFIGLGLRPEHIRAPSKP</sequence>
<dbReference type="PANTHER" id="PTHR43476:SF5">
    <property type="entry name" value="FAD-DEPENDENT MONOOXYGENASE"/>
    <property type="match status" value="1"/>
</dbReference>
<accession>A0ABY8QYR3</accession>
<dbReference type="NCBIfam" id="NF004834">
    <property type="entry name" value="PRK06185.1-3"/>
    <property type="match status" value="1"/>
</dbReference>
<dbReference type="PRINTS" id="PR00420">
    <property type="entry name" value="RNGMNOXGNASE"/>
</dbReference>
<dbReference type="Proteomes" id="UP001209083">
    <property type="component" value="Chromosome"/>
</dbReference>
<protein>
    <submittedName>
        <fullName evidence="3">FAD-dependent oxidoreductase</fullName>
    </submittedName>
</protein>
<evidence type="ECO:0000313" key="3">
    <source>
        <dbReference type="EMBL" id="WGW14093.1"/>
    </source>
</evidence>
<dbReference type="SUPFAM" id="SSF51905">
    <property type="entry name" value="FAD/NAD(P)-binding domain"/>
    <property type="match status" value="1"/>
</dbReference>
<dbReference type="Pfam" id="PF01494">
    <property type="entry name" value="FAD_binding_3"/>
    <property type="match status" value="1"/>
</dbReference>
<proteinExistence type="predicted"/>
<keyword evidence="1" id="KW-0560">Oxidoreductase</keyword>
<reference evidence="3 4" key="1">
    <citation type="submission" date="2023-05" db="EMBL/GenBank/DDBJ databases">
        <title>Lithophilousrod everest ZFBP1038 complete genpme.</title>
        <authorList>
            <person name="Tian M."/>
        </authorList>
    </citation>
    <scope>NUCLEOTIDE SEQUENCE [LARGE SCALE GENOMIC DNA]</scope>
    <source>
        <strain evidence="3 4">ZFBP1038</strain>
    </source>
</reference>
<evidence type="ECO:0000256" key="1">
    <source>
        <dbReference type="ARBA" id="ARBA00023002"/>
    </source>
</evidence>
<dbReference type="RefSeq" id="WP_349640905.1">
    <property type="nucleotide sequence ID" value="NZ_CP090958.1"/>
</dbReference>
<name>A0ABY8QYR3_9MICO</name>
<dbReference type="InterPro" id="IPR050631">
    <property type="entry name" value="PheA/TfdB_FAD_monoxygenase"/>
</dbReference>
<dbReference type="PANTHER" id="PTHR43476">
    <property type="entry name" value="3-(3-HYDROXY-PHENYL)PROPIONATE/3-HYDROXYCINNAMIC ACID HYDROXYLASE"/>
    <property type="match status" value="1"/>
</dbReference>
<evidence type="ECO:0000313" key="4">
    <source>
        <dbReference type="Proteomes" id="UP001209083"/>
    </source>
</evidence>
<dbReference type="InterPro" id="IPR036188">
    <property type="entry name" value="FAD/NAD-bd_sf"/>
</dbReference>
<evidence type="ECO:0000259" key="2">
    <source>
        <dbReference type="Pfam" id="PF01494"/>
    </source>
</evidence>
<feature type="domain" description="FAD-binding" evidence="2">
    <location>
        <begin position="1"/>
        <end position="325"/>
    </location>
</feature>
<gene>
    <name evidence="3" type="ORF">LWF01_11790</name>
</gene>
<dbReference type="EMBL" id="CP090958">
    <property type="protein sequence ID" value="WGW14093.1"/>
    <property type="molecule type" value="Genomic_DNA"/>
</dbReference>
<organism evidence="3 4">
    <name type="scientific">Saxibacter everestensis</name>
    <dbReference type="NCBI Taxonomy" id="2909229"/>
    <lineage>
        <taxon>Bacteria</taxon>
        <taxon>Bacillati</taxon>
        <taxon>Actinomycetota</taxon>
        <taxon>Actinomycetes</taxon>
        <taxon>Micrococcales</taxon>
        <taxon>Brevibacteriaceae</taxon>
        <taxon>Saxibacter</taxon>
    </lineage>
</organism>
<dbReference type="InterPro" id="IPR002938">
    <property type="entry name" value="FAD-bd"/>
</dbReference>